<evidence type="ECO:0000256" key="6">
    <source>
        <dbReference type="SAM" id="Phobius"/>
    </source>
</evidence>
<dbReference type="InterPro" id="IPR003594">
    <property type="entry name" value="HATPase_dom"/>
</dbReference>
<name>A0A5C6UXS0_9FLAO</name>
<dbReference type="Gene3D" id="1.10.287.130">
    <property type="match status" value="1"/>
</dbReference>
<dbReference type="AlphaFoldDB" id="A0A5C6UXS0"/>
<protein>
    <recommendedName>
        <fullName evidence="2">histidine kinase</fullName>
        <ecNumber evidence="2">2.7.13.3</ecNumber>
    </recommendedName>
</protein>
<comment type="catalytic activity">
    <reaction evidence="1">
        <text>ATP + protein L-histidine = ADP + protein N-phospho-L-histidine.</text>
        <dbReference type="EC" id="2.7.13.3"/>
    </reaction>
</comment>
<dbReference type="InterPro" id="IPR004358">
    <property type="entry name" value="Sig_transdc_His_kin-like_C"/>
</dbReference>
<dbReference type="Proteomes" id="UP000321168">
    <property type="component" value="Unassembled WGS sequence"/>
</dbReference>
<dbReference type="InterPro" id="IPR005467">
    <property type="entry name" value="His_kinase_dom"/>
</dbReference>
<organism evidence="8 9">
    <name type="scientific">Luteibaculum oceani</name>
    <dbReference type="NCBI Taxonomy" id="1294296"/>
    <lineage>
        <taxon>Bacteria</taxon>
        <taxon>Pseudomonadati</taxon>
        <taxon>Bacteroidota</taxon>
        <taxon>Flavobacteriia</taxon>
        <taxon>Flavobacteriales</taxon>
        <taxon>Luteibaculaceae</taxon>
        <taxon>Luteibaculum</taxon>
    </lineage>
</organism>
<dbReference type="InterPro" id="IPR036097">
    <property type="entry name" value="HisK_dim/P_sf"/>
</dbReference>
<dbReference type="RefSeq" id="WP_147014929.1">
    <property type="nucleotide sequence ID" value="NZ_VORB01000008.1"/>
</dbReference>
<dbReference type="InterPro" id="IPR003661">
    <property type="entry name" value="HisK_dim/P_dom"/>
</dbReference>
<dbReference type="PANTHER" id="PTHR43304">
    <property type="entry name" value="PHYTOCHROME-LIKE PROTEIN CPH1"/>
    <property type="match status" value="1"/>
</dbReference>
<accession>A0A5C6UXS0</accession>
<comment type="caution">
    <text evidence="8">The sequence shown here is derived from an EMBL/GenBank/DDBJ whole genome shotgun (WGS) entry which is preliminary data.</text>
</comment>
<evidence type="ECO:0000259" key="7">
    <source>
        <dbReference type="PROSITE" id="PS50109"/>
    </source>
</evidence>
<dbReference type="EC" id="2.7.13.3" evidence="2"/>
<gene>
    <name evidence="8" type="ORF">FRX97_09250</name>
</gene>
<dbReference type="SUPFAM" id="SSF47384">
    <property type="entry name" value="Homodimeric domain of signal transducing histidine kinase"/>
    <property type="match status" value="1"/>
</dbReference>
<evidence type="ECO:0000313" key="8">
    <source>
        <dbReference type="EMBL" id="TXC77041.1"/>
    </source>
</evidence>
<keyword evidence="6" id="KW-1133">Transmembrane helix</keyword>
<dbReference type="InterPro" id="IPR015943">
    <property type="entry name" value="WD40/YVTN_repeat-like_dom_sf"/>
</dbReference>
<keyword evidence="6" id="KW-0812">Transmembrane</keyword>
<keyword evidence="9" id="KW-1185">Reference proteome</keyword>
<dbReference type="PRINTS" id="PR00344">
    <property type="entry name" value="BCTRLSENSOR"/>
</dbReference>
<keyword evidence="5" id="KW-0418">Kinase</keyword>
<dbReference type="SMART" id="SM00387">
    <property type="entry name" value="HATPase_c"/>
    <property type="match status" value="1"/>
</dbReference>
<dbReference type="InterPro" id="IPR052162">
    <property type="entry name" value="Sensor_kinase/Photoreceptor"/>
</dbReference>
<dbReference type="SUPFAM" id="SSF63825">
    <property type="entry name" value="YWTD domain"/>
    <property type="match status" value="1"/>
</dbReference>
<keyword evidence="3" id="KW-0597">Phosphoprotein</keyword>
<feature type="transmembrane region" description="Helical" evidence="6">
    <location>
        <begin position="696"/>
        <end position="713"/>
    </location>
</feature>
<dbReference type="SUPFAM" id="SSF55874">
    <property type="entry name" value="ATPase domain of HSP90 chaperone/DNA topoisomerase II/histidine kinase"/>
    <property type="match status" value="1"/>
</dbReference>
<keyword evidence="6" id="KW-0472">Membrane</keyword>
<evidence type="ECO:0000256" key="3">
    <source>
        <dbReference type="ARBA" id="ARBA00022553"/>
    </source>
</evidence>
<evidence type="ECO:0000256" key="1">
    <source>
        <dbReference type="ARBA" id="ARBA00000085"/>
    </source>
</evidence>
<dbReference type="InterPro" id="IPR036890">
    <property type="entry name" value="HATPase_C_sf"/>
</dbReference>
<dbReference type="PROSITE" id="PS50109">
    <property type="entry name" value="HIS_KIN"/>
    <property type="match status" value="1"/>
</dbReference>
<keyword evidence="4" id="KW-0808">Transferase</keyword>
<dbReference type="OrthoDB" id="9809670at2"/>
<dbReference type="PANTHER" id="PTHR43304:SF1">
    <property type="entry name" value="PAC DOMAIN-CONTAINING PROTEIN"/>
    <property type="match status" value="1"/>
</dbReference>
<dbReference type="GO" id="GO:0000155">
    <property type="term" value="F:phosphorelay sensor kinase activity"/>
    <property type="evidence" value="ECO:0007669"/>
    <property type="project" value="InterPro"/>
</dbReference>
<dbReference type="Gene3D" id="3.30.565.10">
    <property type="entry name" value="Histidine kinase-like ATPase, C-terminal domain"/>
    <property type="match status" value="1"/>
</dbReference>
<sequence>MFRLFGIFFLLLFVHPGFGQEIPFYKVSEEKINGESFIYDIEVDEHQVTWMASSEGLYRITINTDSLYQYPENSEWSSFATALFYDHKNHVLIVGFFDGTLSKLSEDKLLPPFALKSGKIDRIVAFSNRYYVVAGRELIELTKTKEFSITNRFTFNGNIKDLLIRNDEFYLLTDKGIHKKDGAHFPLIKEVDALCFASDRAKTYLFGRKELFQLEDKRLISLGKINYPAGLNSLSNATFYSEFNQFYFASNLGLLSYSTLEKNHFISPVLGRINNLGASINALHKNKNTLWLGTFGEGAWFARPTLSPIWFKEYSNFQGDSSLWVAENETGVAVVGNGSILGNLRGQNRRITGFIKYLGEDRFLSSRNGKLVLENGKSSISFPIKHGSSKILDACIWENSLVVSHEFNGVIIYPLEANNQPKTYNTSNGLLHNDIIQVIPEGNQLWMLSRESGIFRLNKDGSFSYFTLNEGLPSLENTAITLYENDLWISSEGGGLSYINSNDEVISINENEGKIEYLYGIGTHKGYLITYSRDRISVFGNESKKTIALPPYAENVVPNEGPVASLPSGIGIKGFGGALFIPESQISSGDLESSGVAIQSIQSNISGKFKNNALLKNGKHEVEIKLDLKSSNPLLNPQEIEYQLTGYHLRWQSLNQNKIILPSVRFGKYALKVRLKGEEQTLYTFTIAEPIWRNPIFIGIIFTLILIIYLLILRWRTYRLKKRNEELEEIVKARTKDLAKRNEELQQFTYAISHDLKNPAANIKELVIACQEDFPEINDELDFYLGQIGKASSKLYQNLLDLLEVLKHANSGELPTESVDIKTVIENIEDKISNMLQSSGGKVALNLQHFKTLEYNKANLESILYNLVSNGIKYRDLSRPPLVQVSTFETDKHLGIIVKDNGLGMDLERHKENLFGLFQRFHDHVEGSGVGLYLVNAMVEKNGGFIELDSTPGQGSTFRLHLVPKAPEGN</sequence>
<dbReference type="CDD" id="cd00082">
    <property type="entry name" value="HisKA"/>
    <property type="match status" value="1"/>
</dbReference>
<evidence type="ECO:0000256" key="5">
    <source>
        <dbReference type="ARBA" id="ARBA00022777"/>
    </source>
</evidence>
<dbReference type="Gene3D" id="2.130.10.10">
    <property type="entry name" value="YVTN repeat-like/Quinoprotein amine dehydrogenase"/>
    <property type="match status" value="2"/>
</dbReference>
<reference evidence="8 9" key="1">
    <citation type="submission" date="2019-08" db="EMBL/GenBank/DDBJ databases">
        <title>Genome of Luteibaculum oceani JCM 18817.</title>
        <authorList>
            <person name="Bowman J.P."/>
        </authorList>
    </citation>
    <scope>NUCLEOTIDE SEQUENCE [LARGE SCALE GENOMIC DNA]</scope>
    <source>
        <strain evidence="8 9">JCM 18817</strain>
    </source>
</reference>
<dbReference type="EMBL" id="VORB01000008">
    <property type="protein sequence ID" value="TXC77041.1"/>
    <property type="molecule type" value="Genomic_DNA"/>
</dbReference>
<proteinExistence type="predicted"/>
<evidence type="ECO:0000313" key="9">
    <source>
        <dbReference type="Proteomes" id="UP000321168"/>
    </source>
</evidence>
<feature type="domain" description="Histidine kinase" evidence="7">
    <location>
        <begin position="751"/>
        <end position="966"/>
    </location>
</feature>
<evidence type="ECO:0000256" key="2">
    <source>
        <dbReference type="ARBA" id="ARBA00012438"/>
    </source>
</evidence>
<evidence type="ECO:0000256" key="4">
    <source>
        <dbReference type="ARBA" id="ARBA00022679"/>
    </source>
</evidence>
<dbReference type="Pfam" id="PF02518">
    <property type="entry name" value="HATPase_c"/>
    <property type="match status" value="1"/>
</dbReference>